<keyword evidence="6" id="KW-0131">Cell cycle</keyword>
<dbReference type="KEGG" id="msea:METESE_31880"/>
<dbReference type="PANTHER" id="PTHR35851">
    <property type="entry name" value="CELL DIVISION PROTEIN FTSQ"/>
    <property type="match status" value="1"/>
</dbReference>
<name>A0AA48KEM9_9BACT</name>
<keyword evidence="10" id="KW-1185">Reference proteome</keyword>
<evidence type="ECO:0000259" key="7">
    <source>
        <dbReference type="Pfam" id="PF03799"/>
    </source>
</evidence>
<gene>
    <name evidence="9" type="ORF">METESE_31880</name>
</gene>
<evidence type="ECO:0000313" key="10">
    <source>
        <dbReference type="Proteomes" id="UP001228113"/>
    </source>
</evidence>
<dbReference type="Proteomes" id="UP001228113">
    <property type="component" value="Chromosome"/>
</dbReference>
<evidence type="ECO:0000256" key="4">
    <source>
        <dbReference type="ARBA" id="ARBA00022692"/>
    </source>
</evidence>
<organism evidence="9 10">
    <name type="scientific">Mesoterricola sediminis</name>
    <dbReference type="NCBI Taxonomy" id="2927980"/>
    <lineage>
        <taxon>Bacteria</taxon>
        <taxon>Pseudomonadati</taxon>
        <taxon>Acidobacteriota</taxon>
        <taxon>Holophagae</taxon>
        <taxon>Holophagales</taxon>
        <taxon>Holophagaceae</taxon>
        <taxon>Mesoterricola</taxon>
    </lineage>
</organism>
<evidence type="ECO:0000256" key="5">
    <source>
        <dbReference type="ARBA" id="ARBA00022989"/>
    </source>
</evidence>
<feature type="domain" description="POTRA" evidence="8">
    <location>
        <begin position="47"/>
        <end position="115"/>
    </location>
</feature>
<dbReference type="Pfam" id="PF08478">
    <property type="entry name" value="POTRA_1"/>
    <property type="match status" value="1"/>
</dbReference>
<dbReference type="PANTHER" id="PTHR35851:SF1">
    <property type="entry name" value="CELL DIVISION PROTEIN FTSQ"/>
    <property type="match status" value="1"/>
</dbReference>
<keyword evidence="4" id="KW-0812">Transmembrane</keyword>
<dbReference type="EMBL" id="AP027081">
    <property type="protein sequence ID" value="BDU78230.1"/>
    <property type="molecule type" value="Genomic_DNA"/>
</dbReference>
<evidence type="ECO:0000259" key="8">
    <source>
        <dbReference type="Pfam" id="PF08478"/>
    </source>
</evidence>
<keyword evidence="5" id="KW-0472">Membrane</keyword>
<evidence type="ECO:0000256" key="3">
    <source>
        <dbReference type="ARBA" id="ARBA00022618"/>
    </source>
</evidence>
<evidence type="ECO:0000313" key="9">
    <source>
        <dbReference type="EMBL" id="BDU78230.1"/>
    </source>
</evidence>
<dbReference type="Pfam" id="PF03799">
    <property type="entry name" value="FtsQ_DivIB_C"/>
    <property type="match status" value="1"/>
</dbReference>
<dbReference type="InterPro" id="IPR005548">
    <property type="entry name" value="Cell_div_FtsQ/DivIB_C"/>
</dbReference>
<keyword evidence="2" id="KW-0997">Cell inner membrane</keyword>
<keyword evidence="5" id="KW-1133">Transmembrane helix</keyword>
<reference evidence="9" key="1">
    <citation type="journal article" date="2023" name="Int. J. Syst. Evol. Microbiol.">
        <title>Mesoterricola silvestris gen. nov., sp. nov., Mesoterricola sediminis sp. nov., Geothrix oryzae sp. nov., Geothrix edaphica sp. nov., Geothrix rubra sp. nov., and Geothrix limicola sp. nov., six novel members of Acidobacteriota isolated from soils.</title>
        <authorList>
            <person name="Itoh H."/>
            <person name="Sugisawa Y."/>
            <person name="Mise K."/>
            <person name="Xu Z."/>
            <person name="Kuniyasu M."/>
            <person name="Ushijima N."/>
            <person name="Kawano K."/>
            <person name="Kobayashi E."/>
            <person name="Shiratori Y."/>
            <person name="Masuda Y."/>
            <person name="Senoo K."/>
        </authorList>
    </citation>
    <scope>NUCLEOTIDE SEQUENCE</scope>
    <source>
        <strain evidence="9">W786</strain>
    </source>
</reference>
<dbReference type="InterPro" id="IPR013685">
    <property type="entry name" value="POTRA_FtsQ_type"/>
</dbReference>
<dbReference type="InterPro" id="IPR026579">
    <property type="entry name" value="FtsQ"/>
</dbReference>
<dbReference type="Gene3D" id="3.10.20.310">
    <property type="entry name" value="membrane protein fhac"/>
    <property type="match status" value="1"/>
</dbReference>
<evidence type="ECO:0000256" key="1">
    <source>
        <dbReference type="ARBA" id="ARBA00022475"/>
    </source>
</evidence>
<keyword evidence="1" id="KW-1003">Cell membrane</keyword>
<evidence type="ECO:0000256" key="6">
    <source>
        <dbReference type="ARBA" id="ARBA00023306"/>
    </source>
</evidence>
<accession>A0AA48KEM9</accession>
<dbReference type="RefSeq" id="WP_243329691.1">
    <property type="nucleotide sequence ID" value="NZ_AP027081.1"/>
</dbReference>
<protein>
    <recommendedName>
        <fullName evidence="11">Cell division protein FtsQ</fullName>
    </recommendedName>
</protein>
<evidence type="ECO:0008006" key="11">
    <source>
        <dbReference type="Google" id="ProtNLM"/>
    </source>
</evidence>
<proteinExistence type="predicted"/>
<dbReference type="GO" id="GO:0090529">
    <property type="term" value="P:cell septum assembly"/>
    <property type="evidence" value="ECO:0007669"/>
    <property type="project" value="InterPro"/>
</dbReference>
<sequence>MPLLPRTRTRRPWMPWARVALVALLVTGAAYAALELGHRFLGLQKLTIETVSISGCRGERLEQAQAIADRLCLGKPLFWFDADRLRETLEARRWVKGLLIRRDPPDRLSLVIEERKPILWLARPEGVYLVSDDGIVLDRLNQVDLSAIPVVADPKSQEDGPMVQLIRAATSLRNRQKEFYDRLTELRWSAKGPVAYLEGLDAPIYLSKAEPTKNIPNFQMLYLNELSKRPDLASLRYVDLRWDDEIAVGEPMDAQPPRTQARPR</sequence>
<feature type="domain" description="Cell division protein FtsQ/DivIB C-terminal" evidence="7">
    <location>
        <begin position="121"/>
        <end position="241"/>
    </location>
</feature>
<dbReference type="AlphaFoldDB" id="A0AA48KEM9"/>
<evidence type="ECO:0000256" key="2">
    <source>
        <dbReference type="ARBA" id="ARBA00022519"/>
    </source>
</evidence>
<keyword evidence="3" id="KW-0132">Cell division</keyword>